<feature type="transmembrane region" description="Helical" evidence="6">
    <location>
        <begin position="65"/>
        <end position="84"/>
    </location>
</feature>
<evidence type="ECO:0000313" key="8">
    <source>
        <dbReference type="EMBL" id="SLN60868.1"/>
    </source>
</evidence>
<keyword evidence="4 6" id="KW-1133">Transmembrane helix</keyword>
<keyword evidence="5 6" id="KW-0472">Membrane</keyword>
<gene>
    <name evidence="8" type="ORF">ROA7450_03132</name>
</gene>
<evidence type="ECO:0000256" key="3">
    <source>
        <dbReference type="ARBA" id="ARBA00022692"/>
    </source>
</evidence>
<dbReference type="SUPFAM" id="SSF103481">
    <property type="entry name" value="Multidrug resistance efflux transporter EmrE"/>
    <property type="match status" value="2"/>
</dbReference>
<evidence type="ECO:0000256" key="1">
    <source>
        <dbReference type="ARBA" id="ARBA00004651"/>
    </source>
</evidence>
<keyword evidence="2" id="KW-1003">Cell membrane</keyword>
<sequence length="288" mass="30986">MTRGLLLGFAAAFLWGTHSVIVQFLTGDLDAIQIAAMRLYIAATTLFIVLKVLRQPISIPKHSKYFWLATGATFVNYILFHLGLERTTAASAMVLENTAPFFALLFLFVFFRTPVSWLEVGATVLAVVGVALIVYPDLAQGGARLTGDIMEVGAGITWAVFLIASSLAMQASQSTGERLNFLFGIFSVTAVLLTPIALINMSVPTAGDILPLSMLGILATALSYYFWYEAAAVLSTMTATLLFALSVVVTFMNAAIFLHESIVLLQAVGATMIVAGIFLTTQAKKRVD</sequence>
<dbReference type="Pfam" id="PF00892">
    <property type="entry name" value="EamA"/>
    <property type="match status" value="2"/>
</dbReference>
<dbReference type="AlphaFoldDB" id="A0A1X6ZTC4"/>
<dbReference type="GO" id="GO:0005886">
    <property type="term" value="C:plasma membrane"/>
    <property type="evidence" value="ECO:0007669"/>
    <property type="project" value="UniProtKB-SubCell"/>
</dbReference>
<dbReference type="PANTHER" id="PTHR32322">
    <property type="entry name" value="INNER MEMBRANE TRANSPORTER"/>
    <property type="match status" value="1"/>
</dbReference>
<reference evidence="8 9" key="1">
    <citation type="submission" date="2017-03" db="EMBL/GenBank/DDBJ databases">
        <authorList>
            <person name="Afonso C.L."/>
            <person name="Miller P.J."/>
            <person name="Scott M.A."/>
            <person name="Spackman E."/>
            <person name="Goraichik I."/>
            <person name="Dimitrov K.M."/>
            <person name="Suarez D.L."/>
            <person name="Swayne D.E."/>
        </authorList>
    </citation>
    <scope>NUCLEOTIDE SEQUENCE [LARGE SCALE GENOMIC DNA]</scope>
    <source>
        <strain evidence="8 9">CECT 7450</strain>
    </source>
</reference>
<evidence type="ECO:0000313" key="9">
    <source>
        <dbReference type="Proteomes" id="UP000193061"/>
    </source>
</evidence>
<dbReference type="Proteomes" id="UP000193061">
    <property type="component" value="Unassembled WGS sequence"/>
</dbReference>
<dbReference type="EMBL" id="FWFX01000011">
    <property type="protein sequence ID" value="SLN60868.1"/>
    <property type="molecule type" value="Genomic_DNA"/>
</dbReference>
<feature type="transmembrane region" description="Helical" evidence="6">
    <location>
        <begin position="149"/>
        <end position="169"/>
    </location>
</feature>
<dbReference type="InterPro" id="IPR050638">
    <property type="entry name" value="AA-Vitamin_Transporters"/>
</dbReference>
<protein>
    <submittedName>
        <fullName evidence="8">Threonine and homoserine efflux system</fullName>
    </submittedName>
</protein>
<feature type="transmembrane region" description="Helical" evidence="6">
    <location>
        <begin position="239"/>
        <end position="257"/>
    </location>
</feature>
<feature type="domain" description="EamA" evidence="7">
    <location>
        <begin position="146"/>
        <end position="281"/>
    </location>
</feature>
<keyword evidence="3 6" id="KW-0812">Transmembrane</keyword>
<evidence type="ECO:0000256" key="5">
    <source>
        <dbReference type="ARBA" id="ARBA00023136"/>
    </source>
</evidence>
<evidence type="ECO:0000256" key="6">
    <source>
        <dbReference type="SAM" id="Phobius"/>
    </source>
</evidence>
<dbReference type="Gene3D" id="1.10.3730.20">
    <property type="match status" value="1"/>
</dbReference>
<feature type="transmembrane region" description="Helical" evidence="6">
    <location>
        <begin position="181"/>
        <end position="203"/>
    </location>
</feature>
<feature type="transmembrane region" description="Helical" evidence="6">
    <location>
        <begin position="209"/>
        <end position="227"/>
    </location>
</feature>
<comment type="subcellular location">
    <subcellularLocation>
        <location evidence="1">Cell membrane</location>
        <topology evidence="1">Multi-pass membrane protein</topology>
    </subcellularLocation>
</comment>
<feature type="transmembrane region" description="Helical" evidence="6">
    <location>
        <begin position="263"/>
        <end position="281"/>
    </location>
</feature>
<name>A0A1X6ZTC4_9RHOB</name>
<feature type="transmembrane region" description="Helical" evidence="6">
    <location>
        <begin position="90"/>
        <end position="110"/>
    </location>
</feature>
<proteinExistence type="predicted"/>
<evidence type="ECO:0000256" key="2">
    <source>
        <dbReference type="ARBA" id="ARBA00022475"/>
    </source>
</evidence>
<organism evidence="8 9">
    <name type="scientific">Roseovarius albus</name>
    <dbReference type="NCBI Taxonomy" id="1247867"/>
    <lineage>
        <taxon>Bacteria</taxon>
        <taxon>Pseudomonadati</taxon>
        <taxon>Pseudomonadota</taxon>
        <taxon>Alphaproteobacteria</taxon>
        <taxon>Rhodobacterales</taxon>
        <taxon>Roseobacteraceae</taxon>
        <taxon>Roseovarius</taxon>
    </lineage>
</organism>
<accession>A0A1X6ZTC4</accession>
<dbReference type="PANTHER" id="PTHR32322:SF18">
    <property type="entry name" value="S-ADENOSYLMETHIONINE_S-ADENOSYLHOMOCYSTEINE TRANSPORTER"/>
    <property type="match status" value="1"/>
</dbReference>
<feature type="domain" description="EamA" evidence="7">
    <location>
        <begin position="3"/>
        <end position="134"/>
    </location>
</feature>
<feature type="transmembrane region" description="Helical" evidence="6">
    <location>
        <begin position="117"/>
        <end position="137"/>
    </location>
</feature>
<dbReference type="InterPro" id="IPR000620">
    <property type="entry name" value="EamA_dom"/>
</dbReference>
<feature type="transmembrane region" description="Helical" evidence="6">
    <location>
        <begin position="35"/>
        <end position="53"/>
    </location>
</feature>
<dbReference type="InterPro" id="IPR037185">
    <property type="entry name" value="EmrE-like"/>
</dbReference>
<evidence type="ECO:0000256" key="4">
    <source>
        <dbReference type="ARBA" id="ARBA00022989"/>
    </source>
</evidence>
<keyword evidence="9" id="KW-1185">Reference proteome</keyword>
<evidence type="ECO:0000259" key="7">
    <source>
        <dbReference type="Pfam" id="PF00892"/>
    </source>
</evidence>
<dbReference type="OrthoDB" id="184388at2"/>
<dbReference type="RefSeq" id="WP_085806789.1">
    <property type="nucleotide sequence ID" value="NZ_FWFX01000011.1"/>
</dbReference>